<protein>
    <submittedName>
        <fullName evidence="5">Outer membrane porin, OprD family</fullName>
    </submittedName>
</protein>
<dbReference type="RefSeq" id="WP_092720549.1">
    <property type="nucleotide sequence ID" value="NZ_FMBK01000010.1"/>
</dbReference>
<accession>A0A1C4GXE4</accession>
<evidence type="ECO:0000256" key="1">
    <source>
        <dbReference type="ARBA" id="ARBA00009075"/>
    </source>
</evidence>
<gene>
    <name evidence="5" type="ORF">GA0116959_110102</name>
</gene>
<dbReference type="EMBL" id="FMBK01000010">
    <property type="protein sequence ID" value="SCC72575.1"/>
    <property type="molecule type" value="Genomic_DNA"/>
</dbReference>
<organism evidence="5 6">
    <name type="scientific">Acinetobacter albensis</name>
    <dbReference type="NCBI Taxonomy" id="1673609"/>
    <lineage>
        <taxon>Bacteria</taxon>
        <taxon>Pseudomonadati</taxon>
        <taxon>Pseudomonadota</taxon>
        <taxon>Gammaproteobacteria</taxon>
        <taxon>Moraxellales</taxon>
        <taxon>Moraxellaceae</taxon>
        <taxon>Acinetobacter</taxon>
    </lineage>
</organism>
<proteinExistence type="inferred from homology"/>
<evidence type="ECO:0000313" key="6">
    <source>
        <dbReference type="Proteomes" id="UP000243661"/>
    </source>
</evidence>
<dbReference type="InterPro" id="IPR023614">
    <property type="entry name" value="Porin_dom_sf"/>
</dbReference>
<dbReference type="GO" id="GO:0016020">
    <property type="term" value="C:membrane"/>
    <property type="evidence" value="ECO:0007669"/>
    <property type="project" value="InterPro"/>
</dbReference>
<sequence>MQKTQKLSLAILIQAALISSAYANEQSEAKGFIEDAEGSVLFRTGYINRDKKTVGVKDQSSAAQSAIFKLDSGYTQGVVGFGVGVVGDASFKLGANKNASNNMIPRETLNGTDNAGDTYDHWERGGANVKARISNTDIRYGTQVLDLPVLASNTGRMVPEYFEGFLATSREIKGLELTAGKFTKNQMSEQINSDGNNLDSAVVWGAKYKFNDALNASYYGLNSEDKLERHYINANYKHSLANGSSLTYDFSGYHTEWDQDATTYSSTLGNENIDGRSNNIWAVSGSYNYGPHNMMLAYQQNTGNTGYDYGQNADGFQSVYLPNSYLSDFVGNHEKSAQVQYNLDFGKIGVPGLNWTTAYVYGWDIEVAGNNQEGKEREIFNQVKYTVQSGFAKDASLRVRNSIYRANSAYDSAYIGSTNEWRLFLDIPVKLF</sequence>
<dbReference type="AlphaFoldDB" id="A0A1C4GXE4"/>
<evidence type="ECO:0000256" key="4">
    <source>
        <dbReference type="SAM" id="SignalP"/>
    </source>
</evidence>
<keyword evidence="2" id="KW-0813">Transport</keyword>
<feature type="chain" id="PRO_5008692765" evidence="4">
    <location>
        <begin position="24"/>
        <end position="432"/>
    </location>
</feature>
<name>A0A1C4GXE4_9GAMM</name>
<evidence type="ECO:0000256" key="2">
    <source>
        <dbReference type="ARBA" id="ARBA00022448"/>
    </source>
</evidence>
<evidence type="ECO:0000313" key="5">
    <source>
        <dbReference type="EMBL" id="SCC72575.1"/>
    </source>
</evidence>
<evidence type="ECO:0000256" key="3">
    <source>
        <dbReference type="ARBA" id="ARBA00022729"/>
    </source>
</evidence>
<dbReference type="InterPro" id="IPR005318">
    <property type="entry name" value="OM_porin_bac"/>
</dbReference>
<dbReference type="PANTHER" id="PTHR34596">
    <property type="entry name" value="CHITOPORIN"/>
    <property type="match status" value="1"/>
</dbReference>
<dbReference type="PANTHER" id="PTHR34596:SF2">
    <property type="entry name" value="CHITOPORIN"/>
    <property type="match status" value="1"/>
</dbReference>
<dbReference type="Proteomes" id="UP000243661">
    <property type="component" value="Unassembled WGS sequence"/>
</dbReference>
<feature type="signal peptide" evidence="4">
    <location>
        <begin position="1"/>
        <end position="23"/>
    </location>
</feature>
<dbReference type="GO" id="GO:0015288">
    <property type="term" value="F:porin activity"/>
    <property type="evidence" value="ECO:0007669"/>
    <property type="project" value="TreeGrafter"/>
</dbReference>
<reference evidence="5 6" key="1">
    <citation type="submission" date="2016-08" db="EMBL/GenBank/DDBJ databases">
        <authorList>
            <person name="Seilhamer J.J."/>
        </authorList>
    </citation>
    <scope>NUCLEOTIDE SEQUENCE [LARGE SCALE GENOMIC DNA]</scope>
    <source>
        <strain evidence="5 6">ANC 4874</strain>
    </source>
</reference>
<comment type="similarity">
    <text evidence="1">Belongs to the outer membrane porin (Opr) (TC 1.B.25) family.</text>
</comment>
<dbReference type="Gene3D" id="2.40.160.10">
    <property type="entry name" value="Porin"/>
    <property type="match status" value="1"/>
</dbReference>
<dbReference type="OrthoDB" id="6759120at2"/>
<keyword evidence="3 4" id="KW-0732">Signal</keyword>
<dbReference type="Pfam" id="PF03573">
    <property type="entry name" value="OprD"/>
    <property type="match status" value="1"/>
</dbReference>